<feature type="domain" description="Glycolipid transfer protein" evidence="1">
    <location>
        <begin position="112"/>
        <end position="258"/>
    </location>
</feature>
<dbReference type="PANTHER" id="PTHR10219">
    <property type="entry name" value="GLYCOLIPID TRANSFER PROTEIN-RELATED"/>
    <property type="match status" value="1"/>
</dbReference>
<dbReference type="STRING" id="79923.A0A3R7H696"/>
<dbReference type="Proteomes" id="UP000286415">
    <property type="component" value="Unassembled WGS sequence"/>
</dbReference>
<name>A0A3R7H696_CLOSI</name>
<dbReference type="InParanoid" id="A0A3R7H696"/>
<dbReference type="GO" id="GO:1902388">
    <property type="term" value="F:ceramide 1-phosphate transfer activity"/>
    <property type="evidence" value="ECO:0007669"/>
    <property type="project" value="TreeGrafter"/>
</dbReference>
<evidence type="ECO:0000313" key="2">
    <source>
        <dbReference type="EMBL" id="KAG5444141.1"/>
    </source>
</evidence>
<reference evidence="2 3" key="1">
    <citation type="journal article" date="2018" name="Biotechnol. Adv.">
        <title>Improved genomic resources and new bioinformatic workflow for the carcinogenic parasite Clonorchis sinensis: Biotechnological implications.</title>
        <authorList>
            <person name="Wang D."/>
            <person name="Korhonen P.K."/>
            <person name="Gasser R.B."/>
            <person name="Young N.D."/>
        </authorList>
    </citation>
    <scope>NUCLEOTIDE SEQUENCE [LARGE SCALE GENOMIC DNA]</scope>
    <source>
        <strain evidence="2">Cs-k2</strain>
    </source>
</reference>
<keyword evidence="3" id="KW-1185">Reference proteome</keyword>
<dbReference type="GO" id="GO:0016020">
    <property type="term" value="C:membrane"/>
    <property type="evidence" value="ECO:0007669"/>
    <property type="project" value="TreeGrafter"/>
</dbReference>
<evidence type="ECO:0000313" key="3">
    <source>
        <dbReference type="Proteomes" id="UP000286415"/>
    </source>
</evidence>
<dbReference type="OrthoDB" id="116883at2759"/>
<dbReference type="SUPFAM" id="SSF110004">
    <property type="entry name" value="Glycolipid transfer protein, GLTP"/>
    <property type="match status" value="1"/>
</dbReference>
<dbReference type="GO" id="GO:0005829">
    <property type="term" value="C:cytosol"/>
    <property type="evidence" value="ECO:0007669"/>
    <property type="project" value="TreeGrafter"/>
</dbReference>
<accession>A0A3R7H696</accession>
<dbReference type="AlphaFoldDB" id="A0A3R7H696"/>
<evidence type="ECO:0000259" key="1">
    <source>
        <dbReference type="Pfam" id="PF08718"/>
    </source>
</evidence>
<protein>
    <submittedName>
        <fullName evidence="2">Ceramide-1-phosphate transfer protein</fullName>
    </submittedName>
</protein>
<dbReference type="InterPro" id="IPR014830">
    <property type="entry name" value="Glycolipid_transfer_prot_dom"/>
</dbReference>
<sequence length="579" mass="65475">MFCMCRVHNKVASGTIGVSEALVACGGHIGFAIFRRNSHTVTELIMFHNLRFLGRVLRLPEDRLPGTALLAQLFAEWKRQRDRQCLPLLLYGMDIKTVSESFMACKKDDDVLLRPFCDAYTEVAKLLAYFGRLFYFVTRDVENKLGILYEHHNREPQTYRSIRNMTAYEASRGITGDAHSGKLNGSRTLLRLNRALIFVIELMEALCTATEDESLRSVTKAIYDTRLAPFHPWPVRKAVSVAVYALPTREQLVSHICENQPLESNLNTREACRDAILQDALPAMRATSSICCTHVTLSMSSKSNTKHKHCWLSRSLSCRFLTYATHLRSANTCFRTCSLNMIPAIQGDIGGCKMFYMPQYFKNSDGNMSDERGNWKTGARLYNTYFSHQKHSVLSVAVARPCATQVESPTSVVLRVSFRLRRTTCDLAGGCGRDSEGLQDFSVVLLPGPLKNSMSDRTVALLKSRRNIPACSEHNSARRTIRRQVKTRRVKEVKAVQKAENVLLYQLIRATGPRKPPETIKGRRGVAILNREDRFNRWAEYSEQQLSWPPVATYLEATTLDSEPGSSYVVGGLRLHMFP</sequence>
<dbReference type="InterPro" id="IPR036497">
    <property type="entry name" value="GLTP_sf"/>
</dbReference>
<organism evidence="2 3">
    <name type="scientific">Clonorchis sinensis</name>
    <name type="common">Chinese liver fluke</name>
    <dbReference type="NCBI Taxonomy" id="79923"/>
    <lineage>
        <taxon>Eukaryota</taxon>
        <taxon>Metazoa</taxon>
        <taxon>Spiralia</taxon>
        <taxon>Lophotrochozoa</taxon>
        <taxon>Platyhelminthes</taxon>
        <taxon>Trematoda</taxon>
        <taxon>Digenea</taxon>
        <taxon>Opisthorchiida</taxon>
        <taxon>Opisthorchiata</taxon>
        <taxon>Opisthorchiidae</taxon>
        <taxon>Clonorchis</taxon>
    </lineage>
</organism>
<dbReference type="PANTHER" id="PTHR10219:SF43">
    <property type="entry name" value="GLYCOLIPID TRANSFER PROTEIN DOMAIN-CONTAINING PROTEIN"/>
    <property type="match status" value="1"/>
</dbReference>
<dbReference type="Pfam" id="PF08718">
    <property type="entry name" value="GLTP"/>
    <property type="match status" value="1"/>
</dbReference>
<dbReference type="Gene3D" id="1.10.3520.10">
    <property type="entry name" value="Glycolipid transfer protein"/>
    <property type="match status" value="1"/>
</dbReference>
<dbReference type="EMBL" id="NIRI02000056">
    <property type="protein sequence ID" value="KAG5444141.1"/>
    <property type="molecule type" value="Genomic_DNA"/>
</dbReference>
<comment type="caution">
    <text evidence="2">The sequence shown here is derived from an EMBL/GenBank/DDBJ whole genome shotgun (WGS) entry which is preliminary data.</text>
</comment>
<reference evidence="2 3" key="2">
    <citation type="journal article" date="2021" name="Genomics">
        <title>High-quality reference genome for Clonorchis sinensis.</title>
        <authorList>
            <person name="Young N.D."/>
            <person name="Stroehlein A.J."/>
            <person name="Kinkar L."/>
            <person name="Wang T."/>
            <person name="Sohn W.M."/>
            <person name="Chang B.C.H."/>
            <person name="Kaur P."/>
            <person name="Weisz D."/>
            <person name="Dudchenko O."/>
            <person name="Aiden E.L."/>
            <person name="Korhonen P.K."/>
            <person name="Gasser R.B."/>
        </authorList>
    </citation>
    <scope>NUCLEOTIDE SEQUENCE [LARGE SCALE GENOMIC DNA]</scope>
    <source>
        <strain evidence="2">Cs-k2</strain>
    </source>
</reference>
<gene>
    <name evidence="2" type="ORF">CSKR_101627</name>
</gene>
<proteinExistence type="predicted"/>
<dbReference type="GO" id="GO:1902387">
    <property type="term" value="F:ceramide 1-phosphate binding"/>
    <property type="evidence" value="ECO:0007669"/>
    <property type="project" value="TreeGrafter"/>
</dbReference>